<dbReference type="InterPro" id="IPR043360">
    <property type="entry name" value="PP2B"/>
</dbReference>
<keyword evidence="2" id="KW-1185">Reference proteome</keyword>
<evidence type="ECO:0000313" key="2">
    <source>
        <dbReference type="Proteomes" id="UP000023152"/>
    </source>
</evidence>
<name>X6NYU9_RETFI</name>
<sequence>MFLVIVFEKYKNKMRISLLKKIIYHHQMTNVNFFLGRLIYIAIESKNEDEAKDRVMRDVVAQPRFPLLHNKLSTSIGRCILFSEICKEIFKKEPNLLSLKDPIAVCMCKDVYGQFFDLLERGEPADTQYLFLGDYVDGGCFSCDCVFFLCAHKIKDKC</sequence>
<dbReference type="GO" id="GO:0097720">
    <property type="term" value="P:calcineurin-mediated signaling"/>
    <property type="evidence" value="ECO:0007669"/>
    <property type="project" value="InterPro"/>
</dbReference>
<accession>X6NYU9</accession>
<comment type="caution">
    <text evidence="1">The sequence shown here is derived from an EMBL/GenBank/DDBJ whole genome shotgun (WGS) entry which is preliminary data.</text>
</comment>
<dbReference type="GO" id="GO:0033192">
    <property type="term" value="F:calmodulin-dependent protein phosphatase activity"/>
    <property type="evidence" value="ECO:0007669"/>
    <property type="project" value="InterPro"/>
</dbReference>
<dbReference type="Proteomes" id="UP000023152">
    <property type="component" value="Unassembled WGS sequence"/>
</dbReference>
<dbReference type="PANTHER" id="PTHR45673">
    <property type="entry name" value="SERINE/THREONINE-PROTEIN PHOSPHATASE 2B CATALYTIC SUBUNIT 1-RELATED"/>
    <property type="match status" value="1"/>
</dbReference>
<organism evidence="1 2">
    <name type="scientific">Reticulomyxa filosa</name>
    <dbReference type="NCBI Taxonomy" id="46433"/>
    <lineage>
        <taxon>Eukaryota</taxon>
        <taxon>Sar</taxon>
        <taxon>Rhizaria</taxon>
        <taxon>Retaria</taxon>
        <taxon>Foraminifera</taxon>
        <taxon>Monothalamids</taxon>
        <taxon>Reticulomyxidae</taxon>
        <taxon>Reticulomyxa</taxon>
    </lineage>
</organism>
<gene>
    <name evidence="1" type="ORF">RFI_06106</name>
</gene>
<protein>
    <submittedName>
        <fullName evidence="1">Uncharacterized protein</fullName>
    </submittedName>
</protein>
<reference evidence="1 2" key="1">
    <citation type="journal article" date="2013" name="Curr. Biol.">
        <title>The Genome of the Foraminiferan Reticulomyxa filosa.</title>
        <authorList>
            <person name="Glockner G."/>
            <person name="Hulsmann N."/>
            <person name="Schleicher M."/>
            <person name="Noegel A.A."/>
            <person name="Eichinger L."/>
            <person name="Gallinger C."/>
            <person name="Pawlowski J."/>
            <person name="Sierra R."/>
            <person name="Euteneuer U."/>
            <person name="Pillet L."/>
            <person name="Moustafa A."/>
            <person name="Platzer M."/>
            <person name="Groth M."/>
            <person name="Szafranski K."/>
            <person name="Schliwa M."/>
        </authorList>
    </citation>
    <scope>NUCLEOTIDE SEQUENCE [LARGE SCALE GENOMIC DNA]</scope>
</reference>
<proteinExistence type="predicted"/>
<dbReference type="EMBL" id="ASPP01005181">
    <property type="protein sequence ID" value="ETO31014.1"/>
    <property type="molecule type" value="Genomic_DNA"/>
</dbReference>
<dbReference type="InterPro" id="IPR029052">
    <property type="entry name" value="Metallo-depent_PP-like"/>
</dbReference>
<dbReference type="OrthoDB" id="5593063at2759"/>
<evidence type="ECO:0000313" key="1">
    <source>
        <dbReference type="EMBL" id="ETO31014.1"/>
    </source>
</evidence>
<dbReference type="AlphaFoldDB" id="X6NYU9"/>
<dbReference type="Gene3D" id="3.60.21.10">
    <property type="match status" value="1"/>
</dbReference>
<dbReference type="SUPFAM" id="SSF56300">
    <property type="entry name" value="Metallo-dependent phosphatases"/>
    <property type="match status" value="1"/>
</dbReference>